<dbReference type="STRING" id="425265.A8PR05"/>
<dbReference type="Proteomes" id="UP000008837">
    <property type="component" value="Unassembled WGS sequence"/>
</dbReference>
<accession>A8PR05</accession>
<dbReference type="KEGG" id="mgl:MGL_0561"/>
<dbReference type="OrthoDB" id="337660at2759"/>
<evidence type="ECO:0000313" key="1">
    <source>
        <dbReference type="EMBL" id="EDP45572.1"/>
    </source>
</evidence>
<gene>
    <name evidence="1" type="ORF">MGL_0561</name>
</gene>
<dbReference type="InterPro" id="IPR004000">
    <property type="entry name" value="Actin"/>
</dbReference>
<dbReference type="Pfam" id="PF00022">
    <property type="entry name" value="Actin"/>
    <property type="match status" value="2"/>
</dbReference>
<keyword evidence="2" id="KW-1185">Reference proteome</keyword>
<dbReference type="InParanoid" id="A8PR05"/>
<organism evidence="1 2">
    <name type="scientific">Malassezia globosa (strain ATCC MYA-4612 / CBS 7966)</name>
    <name type="common">Dandruff-associated fungus</name>
    <dbReference type="NCBI Taxonomy" id="425265"/>
    <lineage>
        <taxon>Eukaryota</taxon>
        <taxon>Fungi</taxon>
        <taxon>Dikarya</taxon>
        <taxon>Basidiomycota</taxon>
        <taxon>Ustilaginomycotina</taxon>
        <taxon>Malasseziomycetes</taxon>
        <taxon>Malasseziales</taxon>
        <taxon>Malasseziaceae</taxon>
        <taxon>Malassezia</taxon>
    </lineage>
</organism>
<protein>
    <recommendedName>
        <fullName evidence="3">Actin-like protein</fullName>
    </recommendedName>
</protein>
<dbReference type="RefSeq" id="XP_001732786.1">
    <property type="nucleotide sequence ID" value="XM_001732734.1"/>
</dbReference>
<evidence type="ECO:0008006" key="3">
    <source>
        <dbReference type="Google" id="ProtNLM"/>
    </source>
</evidence>
<dbReference type="OMA" id="VIDIGWY"/>
<evidence type="ECO:0000313" key="2">
    <source>
        <dbReference type="Proteomes" id="UP000008837"/>
    </source>
</evidence>
<reference evidence="1 2" key="1">
    <citation type="journal article" date="2007" name="Proc. Natl. Acad. Sci. U.S.A.">
        <title>Dandruff-associated Malassezia genomes reveal convergent and divergent virulence traits shared with plant and human fungal pathogens.</title>
        <authorList>
            <person name="Xu J."/>
            <person name="Saunders C.W."/>
            <person name="Hu P."/>
            <person name="Grant R.A."/>
            <person name="Boekhout T."/>
            <person name="Kuramae E.E."/>
            <person name="Kronstad J.W."/>
            <person name="Deangelis Y.M."/>
            <person name="Reeder N.L."/>
            <person name="Johnstone K.R."/>
            <person name="Leland M."/>
            <person name="Fieno A.M."/>
            <person name="Begley W.M."/>
            <person name="Sun Y."/>
            <person name="Lacey M.P."/>
            <person name="Chaudhary T."/>
            <person name="Keough T."/>
            <person name="Chu L."/>
            <person name="Sears R."/>
            <person name="Yuan B."/>
            <person name="Dawson T.L.Jr."/>
        </authorList>
    </citation>
    <scope>NUCLEOTIDE SEQUENCE [LARGE SCALE GENOMIC DNA]</scope>
    <source>
        <strain evidence="2">ATCC MYA-4612 / CBS 7966</strain>
    </source>
</reference>
<dbReference type="EMBL" id="AAYY01000001">
    <property type="protein sequence ID" value="EDP45572.1"/>
    <property type="molecule type" value="Genomic_DNA"/>
</dbReference>
<dbReference type="PANTHER" id="PTHR11937">
    <property type="entry name" value="ACTIN"/>
    <property type="match status" value="1"/>
</dbReference>
<dbReference type="Gene3D" id="3.90.640.10">
    <property type="entry name" value="Actin, Chain A, domain 4"/>
    <property type="match status" value="1"/>
</dbReference>
<dbReference type="GeneID" id="5857092"/>
<comment type="caution">
    <text evidence="1">The sequence shown here is derived from an EMBL/GenBank/DDBJ whole genome shotgun (WGS) entry which is preliminary data.</text>
</comment>
<name>A8PR05_MALGO</name>
<proteinExistence type="predicted"/>
<dbReference type="AlphaFoldDB" id="A8PR05"/>
<dbReference type="SUPFAM" id="SSF53067">
    <property type="entry name" value="Actin-like ATPase domain"/>
    <property type="match status" value="1"/>
</dbReference>
<dbReference type="Gene3D" id="3.30.420.40">
    <property type="match status" value="2"/>
</dbReference>
<dbReference type="InterPro" id="IPR043129">
    <property type="entry name" value="ATPase_NBD"/>
</dbReference>
<dbReference type="VEuPathDB" id="FungiDB:MGL_0561"/>
<sequence>MHVPSVSFVDSHVLCTLAVGRTSALVVDVGHLETCVMPVYDGRPMQNLITTTPRAGRFLSRTLRALLARHAETTAPIDDVLHPSTIDEVQTRALLVGEPCTCSRTTVSPLDVDAFASEYAKHATNTSAWSLRVHGQSVLHVPGWLRERACEVFWEPGDEDEASVVECVWQCISRLPLDTRRELLGSILLAGGSSLIPGWTQRFVQELQKPGLTSALQYGAASMPTDPTHAMRVQVLNASATYMPANVLAWSGASIAGHLHAEGTTVWTRDSWNA</sequence>